<protein>
    <submittedName>
        <fullName evidence="1">Uncharacterized protein</fullName>
    </submittedName>
</protein>
<proteinExistence type="predicted"/>
<reference evidence="1 2" key="1">
    <citation type="journal article" date="2016" name="Mol. Biol. Evol.">
        <title>Comparative Genomics of Early-Diverging Mushroom-Forming Fungi Provides Insights into the Origins of Lignocellulose Decay Capabilities.</title>
        <authorList>
            <person name="Nagy L.G."/>
            <person name="Riley R."/>
            <person name="Tritt A."/>
            <person name="Adam C."/>
            <person name="Daum C."/>
            <person name="Floudas D."/>
            <person name="Sun H."/>
            <person name="Yadav J.S."/>
            <person name="Pangilinan J."/>
            <person name="Larsson K.H."/>
            <person name="Matsuura K."/>
            <person name="Barry K."/>
            <person name="Labutti K."/>
            <person name="Kuo R."/>
            <person name="Ohm R.A."/>
            <person name="Bhattacharya S.S."/>
            <person name="Shirouzu T."/>
            <person name="Yoshinaga Y."/>
            <person name="Martin F.M."/>
            <person name="Grigoriev I.V."/>
            <person name="Hibbett D.S."/>
        </authorList>
    </citation>
    <scope>NUCLEOTIDE SEQUENCE [LARGE SCALE GENOMIC DNA]</scope>
    <source>
        <strain evidence="1 2">93-53</strain>
    </source>
</reference>
<name>A0A165F1K4_9APHY</name>
<evidence type="ECO:0000313" key="2">
    <source>
        <dbReference type="Proteomes" id="UP000076871"/>
    </source>
</evidence>
<accession>A0A165F1K4</accession>
<organism evidence="1 2">
    <name type="scientific">Laetiporus sulphureus 93-53</name>
    <dbReference type="NCBI Taxonomy" id="1314785"/>
    <lineage>
        <taxon>Eukaryota</taxon>
        <taxon>Fungi</taxon>
        <taxon>Dikarya</taxon>
        <taxon>Basidiomycota</taxon>
        <taxon>Agaricomycotina</taxon>
        <taxon>Agaricomycetes</taxon>
        <taxon>Polyporales</taxon>
        <taxon>Laetiporus</taxon>
    </lineage>
</organism>
<gene>
    <name evidence="1" type="ORF">LAESUDRAFT_724189</name>
</gene>
<keyword evidence="2" id="KW-1185">Reference proteome</keyword>
<dbReference type="GeneID" id="63825588"/>
<dbReference type="AlphaFoldDB" id="A0A165F1K4"/>
<dbReference type="EMBL" id="KV427616">
    <property type="protein sequence ID" value="KZT08179.1"/>
    <property type="molecule type" value="Genomic_DNA"/>
</dbReference>
<evidence type="ECO:0000313" key="1">
    <source>
        <dbReference type="EMBL" id="KZT08179.1"/>
    </source>
</evidence>
<dbReference type="Proteomes" id="UP000076871">
    <property type="component" value="Unassembled WGS sequence"/>
</dbReference>
<sequence length="121" mass="13745">MPRAGRGSQMHGWESFHDARRSRIAAIRTRSVSIRRVISHLLHAQGCCLGWYAYAMSFLNRISEVQKFNDMPLSCHHVRCHHRRPCVAVMHEDVAHAPICLLLSEPRMKGANFRNSDGPGS</sequence>
<dbReference type="InParanoid" id="A0A165F1K4"/>
<dbReference type="RefSeq" id="XP_040765919.1">
    <property type="nucleotide sequence ID" value="XM_040908559.1"/>
</dbReference>